<dbReference type="SUPFAM" id="SSF46894">
    <property type="entry name" value="C-terminal effector domain of the bipartite response regulators"/>
    <property type="match status" value="1"/>
</dbReference>
<dbReference type="EMBL" id="QFYQ01000001">
    <property type="protein sequence ID" value="RAK53450.1"/>
    <property type="molecule type" value="Genomic_DNA"/>
</dbReference>
<gene>
    <name evidence="2" type="ORF">DJ017_02360</name>
</gene>
<name>A0A328AFF3_9CAUL</name>
<dbReference type="InterPro" id="IPR016032">
    <property type="entry name" value="Sig_transdc_resp-reg_C-effctor"/>
</dbReference>
<dbReference type="InterPro" id="IPR000792">
    <property type="entry name" value="Tscrpt_reg_LuxR_C"/>
</dbReference>
<keyword evidence="3" id="KW-1185">Reference proteome</keyword>
<accession>A0A328AFF3</accession>
<reference evidence="3" key="1">
    <citation type="submission" date="2018-05" db="EMBL/GenBank/DDBJ databases">
        <authorList>
            <person name="Li X."/>
        </authorList>
    </citation>
    <scope>NUCLEOTIDE SEQUENCE [LARGE SCALE GENOMIC DNA]</scope>
    <source>
        <strain evidence="3">LX32</strain>
    </source>
</reference>
<sequence>MRRSGVRVTLAAPSFSRDPHLTTAGAPQSGMFGRARPWRNAAMGTVVTDWAAVFAADGPGARARRPVRRAPAYAGDDAGEGVALALAALQASGVSAALCRCDGHVLGLTGRAARLTSESWPWRVTEGRLDAAASGDRERLHDLLARAADGSDAEEEAQTHGDPRVTRLAVFSRAGPILLVSFGGGADLDLAAWRARFGFTAAECEIGAAVTVGRSPSEIAAARGVSVLTVRTQLKTIYQKAGVNRLSQLAARLLDAG</sequence>
<feature type="domain" description="HTH luxR-type" evidence="1">
    <location>
        <begin position="196"/>
        <end position="253"/>
    </location>
</feature>
<comment type="caution">
    <text evidence="2">The sequence shown here is derived from an EMBL/GenBank/DDBJ whole genome shotgun (WGS) entry which is preliminary data.</text>
</comment>
<dbReference type="GO" id="GO:0003677">
    <property type="term" value="F:DNA binding"/>
    <property type="evidence" value="ECO:0007669"/>
    <property type="project" value="InterPro"/>
</dbReference>
<evidence type="ECO:0000259" key="1">
    <source>
        <dbReference type="SMART" id="SM00421"/>
    </source>
</evidence>
<dbReference type="GO" id="GO:0006355">
    <property type="term" value="P:regulation of DNA-templated transcription"/>
    <property type="evidence" value="ECO:0007669"/>
    <property type="project" value="InterPro"/>
</dbReference>
<dbReference type="Proteomes" id="UP000249254">
    <property type="component" value="Unassembled WGS sequence"/>
</dbReference>
<dbReference type="OrthoDB" id="7184786at2"/>
<evidence type="ECO:0000313" key="3">
    <source>
        <dbReference type="Proteomes" id="UP000249254"/>
    </source>
</evidence>
<protein>
    <recommendedName>
        <fullName evidence="1">HTH luxR-type domain-containing protein</fullName>
    </recommendedName>
</protein>
<dbReference type="SMART" id="SM00421">
    <property type="entry name" value="HTH_LUXR"/>
    <property type="match status" value="1"/>
</dbReference>
<evidence type="ECO:0000313" key="2">
    <source>
        <dbReference type="EMBL" id="RAK53450.1"/>
    </source>
</evidence>
<dbReference type="AlphaFoldDB" id="A0A328AFF3"/>
<dbReference type="InterPro" id="IPR036388">
    <property type="entry name" value="WH-like_DNA-bd_sf"/>
</dbReference>
<dbReference type="Gene3D" id="1.10.10.10">
    <property type="entry name" value="Winged helix-like DNA-binding domain superfamily/Winged helix DNA-binding domain"/>
    <property type="match status" value="1"/>
</dbReference>
<proteinExistence type="predicted"/>
<organism evidence="2 3">
    <name type="scientific">Phenylobacterium soli</name>
    <dbReference type="NCBI Taxonomy" id="2170551"/>
    <lineage>
        <taxon>Bacteria</taxon>
        <taxon>Pseudomonadati</taxon>
        <taxon>Pseudomonadota</taxon>
        <taxon>Alphaproteobacteria</taxon>
        <taxon>Caulobacterales</taxon>
        <taxon>Caulobacteraceae</taxon>
        <taxon>Phenylobacterium</taxon>
    </lineage>
</organism>